<keyword evidence="2" id="KW-0472">Membrane</keyword>
<accession>A0ABQ4Q906</accession>
<evidence type="ECO:0000256" key="1">
    <source>
        <dbReference type="SAM" id="MobiDB-lite"/>
    </source>
</evidence>
<protein>
    <submittedName>
        <fullName evidence="3">Uncharacterized protein</fullName>
    </submittedName>
</protein>
<sequence>MPTQHINTATGQQSPPPDMERDRSGQHSPSVAPGQRMQRDYSHIQGWGVDLDHRNRPAYPMERTPPRLEGLHWDRPQDQPIRMKVYHSTERPGVTPVFGTSAPPSGLSGKIRDVAYKLSENDIRHWLLLLFADRVNMVEGIGQDLMRGHIPNIFGEMGARAELRHNPKGFVTKALVATAIVGGAWYLLRRRSRDDRMYDFD</sequence>
<dbReference type="EMBL" id="BPMK01000019">
    <property type="protein sequence ID" value="GIZ53697.1"/>
    <property type="molecule type" value="Genomic_DNA"/>
</dbReference>
<feature type="region of interest" description="Disordered" evidence="1">
    <location>
        <begin position="1"/>
        <end position="37"/>
    </location>
</feature>
<reference evidence="3 4" key="1">
    <citation type="journal article" date="2022" name="Int. J. Syst. Evol. Microbiol.">
        <title>Noviherbaspirillum aridicola sp. nov., isolated from an arid soil in Pakistan.</title>
        <authorList>
            <person name="Khan I.U."/>
            <person name="Saqib M."/>
            <person name="Amin A."/>
            <person name="Hussain F."/>
            <person name="Li L."/>
            <person name="Liu Y.H."/>
            <person name="Fang B.Z."/>
            <person name="Ahmed I."/>
            <person name="Li W.J."/>
        </authorList>
    </citation>
    <scope>NUCLEOTIDE SEQUENCE [LARGE SCALE GENOMIC DNA]</scope>
    <source>
        <strain evidence="3 4">NCCP-691</strain>
    </source>
</reference>
<keyword evidence="2" id="KW-1133">Transmembrane helix</keyword>
<organism evidence="3 4">
    <name type="scientific">Noviherbaspirillum aridicola</name>
    <dbReference type="NCBI Taxonomy" id="2849687"/>
    <lineage>
        <taxon>Bacteria</taxon>
        <taxon>Pseudomonadati</taxon>
        <taxon>Pseudomonadota</taxon>
        <taxon>Betaproteobacteria</taxon>
        <taxon>Burkholderiales</taxon>
        <taxon>Oxalobacteraceae</taxon>
        <taxon>Noviherbaspirillum</taxon>
    </lineage>
</organism>
<feature type="transmembrane region" description="Helical" evidence="2">
    <location>
        <begin position="170"/>
        <end position="188"/>
    </location>
</feature>
<evidence type="ECO:0000256" key="2">
    <source>
        <dbReference type="SAM" id="Phobius"/>
    </source>
</evidence>
<evidence type="ECO:0000313" key="4">
    <source>
        <dbReference type="Proteomes" id="UP000887222"/>
    </source>
</evidence>
<keyword evidence="2" id="KW-0812">Transmembrane</keyword>
<evidence type="ECO:0000313" key="3">
    <source>
        <dbReference type="EMBL" id="GIZ53697.1"/>
    </source>
</evidence>
<keyword evidence="4" id="KW-1185">Reference proteome</keyword>
<name>A0ABQ4Q906_9BURK</name>
<dbReference type="RefSeq" id="WP_220810106.1">
    <property type="nucleotide sequence ID" value="NZ_BPMK01000019.1"/>
</dbReference>
<dbReference type="Proteomes" id="UP000887222">
    <property type="component" value="Unassembled WGS sequence"/>
</dbReference>
<feature type="compositionally biased region" description="Polar residues" evidence="1">
    <location>
        <begin position="1"/>
        <end position="13"/>
    </location>
</feature>
<proteinExistence type="predicted"/>
<comment type="caution">
    <text evidence="3">The sequence shown here is derived from an EMBL/GenBank/DDBJ whole genome shotgun (WGS) entry which is preliminary data.</text>
</comment>
<gene>
    <name evidence="3" type="ORF">NCCP691_37110</name>
</gene>